<protein>
    <recommendedName>
        <fullName evidence="3">BTB domain-containing protein</fullName>
    </recommendedName>
</protein>
<comment type="caution">
    <text evidence="4">The sequence shown here is derived from an EMBL/GenBank/DDBJ whole genome shotgun (WGS) entry which is preliminary data.</text>
</comment>
<feature type="repeat" description="RCC1" evidence="2">
    <location>
        <begin position="220"/>
        <end position="273"/>
    </location>
</feature>
<dbReference type="Pfam" id="PF00651">
    <property type="entry name" value="BTB"/>
    <property type="match status" value="1"/>
</dbReference>
<dbReference type="Pfam" id="PF00415">
    <property type="entry name" value="RCC1"/>
    <property type="match status" value="1"/>
</dbReference>
<dbReference type="PROSITE" id="PS50097">
    <property type="entry name" value="BTB"/>
    <property type="match status" value="1"/>
</dbReference>
<proteinExistence type="predicted"/>
<dbReference type="PROSITE" id="PS50012">
    <property type="entry name" value="RCC1_3"/>
    <property type="match status" value="1"/>
</dbReference>
<feature type="domain" description="BTB" evidence="3">
    <location>
        <begin position="490"/>
        <end position="567"/>
    </location>
</feature>
<evidence type="ECO:0000259" key="3">
    <source>
        <dbReference type="PROSITE" id="PS50097"/>
    </source>
</evidence>
<dbReference type="Proteomes" id="UP001150062">
    <property type="component" value="Unassembled WGS sequence"/>
</dbReference>
<gene>
    <name evidence="4" type="ORF">M0813_06133</name>
</gene>
<keyword evidence="1" id="KW-0677">Repeat</keyword>
<dbReference type="Gene3D" id="2.130.10.30">
    <property type="entry name" value="Regulator of chromosome condensation 1/beta-lactamase-inhibitor protein II"/>
    <property type="match status" value="1"/>
</dbReference>
<dbReference type="InterPro" id="IPR000210">
    <property type="entry name" value="BTB/POZ_dom"/>
</dbReference>
<dbReference type="InterPro" id="IPR011333">
    <property type="entry name" value="SKP1/BTB/POZ_sf"/>
</dbReference>
<dbReference type="InterPro" id="IPR000408">
    <property type="entry name" value="Reg_chr_condens"/>
</dbReference>
<keyword evidence="5" id="KW-1185">Reference proteome</keyword>
<evidence type="ECO:0000256" key="1">
    <source>
        <dbReference type="ARBA" id="ARBA00022737"/>
    </source>
</evidence>
<organism evidence="4 5">
    <name type="scientific">Anaeramoeba flamelloides</name>
    <dbReference type="NCBI Taxonomy" id="1746091"/>
    <lineage>
        <taxon>Eukaryota</taxon>
        <taxon>Metamonada</taxon>
        <taxon>Anaeramoebidae</taxon>
        <taxon>Anaeramoeba</taxon>
    </lineage>
</organism>
<reference evidence="4" key="1">
    <citation type="submission" date="2022-08" db="EMBL/GenBank/DDBJ databases">
        <title>Novel sulfate-reducing endosymbionts in the free-living metamonad Anaeramoeba.</title>
        <authorList>
            <person name="Jerlstrom-Hultqvist J."/>
            <person name="Cepicka I."/>
            <person name="Gallot-Lavallee L."/>
            <person name="Salas-Leiva D."/>
            <person name="Curtis B.A."/>
            <person name="Zahonova K."/>
            <person name="Pipaliya S."/>
            <person name="Dacks J."/>
            <person name="Roger A.J."/>
        </authorList>
    </citation>
    <scope>NUCLEOTIDE SEQUENCE</scope>
    <source>
        <strain evidence="4">Schooner1</strain>
    </source>
</reference>
<dbReference type="CDD" id="cd18186">
    <property type="entry name" value="BTB_POZ_ZBTB_KLHL-like"/>
    <property type="match status" value="1"/>
</dbReference>
<sequence>MKSTHLYIQGNKQYNFLLDLLKEESDLPYYSPLTKIQRIKKIVSGSDENFLVWKCNNKLELYLSKPNQEEEINEKEKEKEKEHKPVREFTIPNNEQIKDIYSTYQTYLICTQSGKIYSLCNRNEYQEVPIKGFENGDFQLRPVTFFEDNNLTVDSMNTGSFVVYYICNGDKLYANGWNFEGRFGNGKNNYEQMPILIRNKVRRIFGGHYASSLFFTTSDNALLACGDNDYGKLGIGRRGKVSLPAKVLTTGFETSNILDIKTCSSHSVLITKEGETFSCGDKNPSGLGEETHTFTKIASLKNKKAIQLATGANTSLILTDENELYGWGFLHYNVPNSDTKLWFQPNKIELPEYFTTIDLGKTLRIACGAYSTFLYLGFQNCLIDDFKKLFESKKYCDSKLNFNKLGFEIPIFKILIQSRTKLKSEKIEKTFIQNDFTKKEIYLFLKWIYFEEITSPNILKKIFNSLNLIYPPENTFQNDLKTLSKDEDSKDFKILVKSIVQKEEKYLSITVHKFILLARSGLFREMFNNLNEKEKNINQINDYSGKSFESLQILINYFYTNSILLTADNDPQLIYEELEDAFEYYQLNDNSNFNHELNKVKFKYKLNLN</sequence>
<dbReference type="InterPro" id="IPR051625">
    <property type="entry name" value="Signaling_Regulatory_Domain"/>
</dbReference>
<evidence type="ECO:0000256" key="2">
    <source>
        <dbReference type="PROSITE-ProRule" id="PRU00235"/>
    </source>
</evidence>
<accession>A0ABQ8XEW2</accession>
<dbReference type="PANTHER" id="PTHR22872">
    <property type="entry name" value="BTK-BINDING PROTEIN-RELATED"/>
    <property type="match status" value="1"/>
</dbReference>
<evidence type="ECO:0000313" key="4">
    <source>
        <dbReference type="EMBL" id="KAJ6231187.1"/>
    </source>
</evidence>
<evidence type="ECO:0000313" key="5">
    <source>
        <dbReference type="Proteomes" id="UP001150062"/>
    </source>
</evidence>
<dbReference type="SUPFAM" id="SSF54695">
    <property type="entry name" value="POZ domain"/>
    <property type="match status" value="1"/>
</dbReference>
<dbReference type="SUPFAM" id="SSF50985">
    <property type="entry name" value="RCC1/BLIP-II"/>
    <property type="match status" value="1"/>
</dbReference>
<dbReference type="EMBL" id="JAOAOG010000302">
    <property type="protein sequence ID" value="KAJ6231187.1"/>
    <property type="molecule type" value="Genomic_DNA"/>
</dbReference>
<dbReference type="Gene3D" id="3.30.710.10">
    <property type="entry name" value="Potassium Channel Kv1.1, Chain A"/>
    <property type="match status" value="1"/>
</dbReference>
<dbReference type="InterPro" id="IPR009091">
    <property type="entry name" value="RCC1/BLIP-II"/>
</dbReference>
<name>A0ABQ8XEW2_9EUKA</name>